<dbReference type="PANTHER" id="PTHR11926">
    <property type="entry name" value="GLUCOSYL/GLUCURONOSYL TRANSFERASES"/>
    <property type="match status" value="1"/>
</dbReference>
<evidence type="ECO:0000313" key="3">
    <source>
        <dbReference type="EMBL" id="CAK9319920.1"/>
    </source>
</evidence>
<dbReference type="Proteomes" id="UP001642487">
    <property type="component" value="Chromosome 4"/>
</dbReference>
<gene>
    <name evidence="3" type="ORF">CITCOLO1_LOCUS11947</name>
</gene>
<comment type="similarity">
    <text evidence="1">Belongs to the UDP-glycosyltransferase family.</text>
</comment>
<dbReference type="SUPFAM" id="SSF53756">
    <property type="entry name" value="UDP-Glycosyltransferase/glycogen phosphorylase"/>
    <property type="match status" value="1"/>
</dbReference>
<dbReference type="PANTHER" id="PTHR11926:SF1392">
    <property type="entry name" value="GLYCOSYLTRANSFERASE"/>
    <property type="match status" value="1"/>
</dbReference>
<dbReference type="InterPro" id="IPR002213">
    <property type="entry name" value="UDP_glucos_trans"/>
</dbReference>
<keyword evidence="2" id="KW-0808">Transferase</keyword>
<evidence type="ECO:0000256" key="2">
    <source>
        <dbReference type="ARBA" id="ARBA00022679"/>
    </source>
</evidence>
<dbReference type="Gene3D" id="3.40.50.2000">
    <property type="entry name" value="Glycogen Phosphorylase B"/>
    <property type="match status" value="3"/>
</dbReference>
<dbReference type="CDD" id="cd03784">
    <property type="entry name" value="GT1_Gtf-like"/>
    <property type="match status" value="1"/>
</dbReference>
<proteinExistence type="inferred from homology"/>
<dbReference type="Pfam" id="PF00201">
    <property type="entry name" value="UDPGT"/>
    <property type="match status" value="1"/>
</dbReference>
<evidence type="ECO:0000313" key="4">
    <source>
        <dbReference type="Proteomes" id="UP001642487"/>
    </source>
</evidence>
<dbReference type="EMBL" id="OZ021738">
    <property type="protein sequence ID" value="CAK9319920.1"/>
    <property type="molecule type" value="Genomic_DNA"/>
</dbReference>
<evidence type="ECO:0000256" key="1">
    <source>
        <dbReference type="ARBA" id="ARBA00009995"/>
    </source>
</evidence>
<protein>
    <submittedName>
        <fullName evidence="3">Uncharacterized protein</fullName>
    </submittedName>
</protein>
<organism evidence="3 4">
    <name type="scientific">Citrullus colocynthis</name>
    <name type="common">colocynth</name>
    <dbReference type="NCBI Taxonomy" id="252529"/>
    <lineage>
        <taxon>Eukaryota</taxon>
        <taxon>Viridiplantae</taxon>
        <taxon>Streptophyta</taxon>
        <taxon>Embryophyta</taxon>
        <taxon>Tracheophyta</taxon>
        <taxon>Spermatophyta</taxon>
        <taxon>Magnoliopsida</taxon>
        <taxon>eudicotyledons</taxon>
        <taxon>Gunneridae</taxon>
        <taxon>Pentapetalae</taxon>
        <taxon>rosids</taxon>
        <taxon>fabids</taxon>
        <taxon>Cucurbitales</taxon>
        <taxon>Cucurbitaceae</taxon>
        <taxon>Benincaseae</taxon>
        <taxon>Citrullus</taxon>
    </lineage>
</organism>
<name>A0ABP0YHD9_9ROSI</name>
<reference evidence="3 4" key="1">
    <citation type="submission" date="2024-03" db="EMBL/GenBank/DDBJ databases">
        <authorList>
            <person name="Gkanogiannis A."/>
            <person name="Becerra Lopez-Lavalle L."/>
        </authorList>
    </citation>
    <scope>NUCLEOTIDE SEQUENCE [LARGE SCALE GENOMIC DNA]</scope>
</reference>
<keyword evidence="4" id="KW-1185">Reference proteome</keyword>
<accession>A0ABP0YHD9</accession>
<sequence>MGLSPSDHVLLFPFPAKGHIKPFLCLAHLLCNAGFRVTFLNTDHHHRNIHDLTRLAAQLPSLHFHSISDGLPTDQPQNLLDGKLFKSMPQVTKFLFRDLLLSYNNGTSPITCVITDVILRFPMDVAQQLGIPVFCFSTFSARFLFLYFSIPKLLEDGQIPYPEGNSNQQLHGIPGGEGLLRCKDLPGFWSVENVAKSNPMNFVNQTLATSKSCGLILNTFDELEAPFVTRWNSTLESLTAGIPMISWPHIGDQPSNATWLTKVWKIGVQIEDSYDRSTVETMVRSIMEHQDEKMESTIAELAKQAKDRVSKHGTSYLNLQCLIEDIKEIKLN</sequence>